<dbReference type="InterPro" id="IPR027417">
    <property type="entry name" value="P-loop_NTPase"/>
</dbReference>
<dbReference type="Gene3D" id="1.25.40.10">
    <property type="entry name" value="Tetratricopeptide repeat domain"/>
    <property type="match status" value="2"/>
</dbReference>
<evidence type="ECO:0008006" key="3">
    <source>
        <dbReference type="Google" id="ProtNLM"/>
    </source>
</evidence>
<dbReference type="InterPro" id="IPR011990">
    <property type="entry name" value="TPR-like_helical_dom_sf"/>
</dbReference>
<dbReference type="EMBL" id="JAPUFD010000005">
    <property type="protein sequence ID" value="MDI1487219.1"/>
    <property type="molecule type" value="Genomic_DNA"/>
</dbReference>
<gene>
    <name evidence="1" type="ORF">OHK93_006488</name>
</gene>
<accession>A0AA43QKY1</accession>
<dbReference type="Proteomes" id="UP001161017">
    <property type="component" value="Unassembled WGS sequence"/>
</dbReference>
<protein>
    <recommendedName>
        <fullName evidence="3">TPR-like protein</fullName>
    </recommendedName>
</protein>
<dbReference type="AlphaFoldDB" id="A0AA43QKY1"/>
<keyword evidence="2" id="KW-1185">Reference proteome</keyword>
<dbReference type="SUPFAM" id="SSF52540">
    <property type="entry name" value="P-loop containing nucleoside triphosphate hydrolases"/>
    <property type="match status" value="1"/>
</dbReference>
<evidence type="ECO:0000313" key="1">
    <source>
        <dbReference type="EMBL" id="MDI1487219.1"/>
    </source>
</evidence>
<organism evidence="1 2">
    <name type="scientific">Ramalina farinacea</name>
    <dbReference type="NCBI Taxonomy" id="258253"/>
    <lineage>
        <taxon>Eukaryota</taxon>
        <taxon>Fungi</taxon>
        <taxon>Dikarya</taxon>
        <taxon>Ascomycota</taxon>
        <taxon>Pezizomycotina</taxon>
        <taxon>Lecanoromycetes</taxon>
        <taxon>OSLEUM clade</taxon>
        <taxon>Lecanoromycetidae</taxon>
        <taxon>Lecanorales</taxon>
        <taxon>Lecanorineae</taxon>
        <taxon>Ramalinaceae</taxon>
        <taxon>Ramalina</taxon>
    </lineage>
</organism>
<sequence length="762" mass="86399">MEPTQDAGKHWLSNCEESWLLIINNADDPGLDLLGLFPEGDRGRILVTTRNPDFRIHGTAGSTEFKGLKQEEAFVLLLRAAVIPEPWTAPIEEKAREIVEALGRLALALVHAGAHILQRMCNLHDYLEFYNEYRSRLSSRRGSEELRQDDQYSVYATWEHSLSYLESQQIEASRDAIQLLSLMAHYHFEHIRVDIFTRAMSNRFTAGGSAPRCSLLQRFLDEISARLQPPPLLPEFLRNDGKSFDHYRIQRALHKLSSFSLISYDAKDESISLESFSLHPLVHSWARDRLGKGEQMLWARMALNVLAESVLLPPKDQGEEHEEFRRDMLIHLELCLHSSPIEIPDYDACFGGLKFPVALLFQHTWLFVIRQGTITAAKCGYVCLERGRFRQAEVLLSQAKDALIKSLGLDNDKTTIAMLALATAYWHLGRLEEAVALQQCVVDARTRRFGRDHAETLSAMNELGKSLWQNGQYKEALELQSLTLDRMKAILGSSHKSTLGAMDNLGITYGSWQRPRESEAIHRQVMIAREKSLGPNHLETLVAAHNLAMALKDLDRLDEAKKLMSRVYEQRRTKIGKEHPYTLWALCNLCKILTDLGALEESETLMRAGIAAAVRSLGEDHPGVLMGAGELARICARRGRLDESADLTQQLVERMEQSRGAGHVDYLFALYKQAQLFELRGEFSKAMKVLEVAEEKTPIKLGREHPFAQDITIYLRQLQKLNGHGYTSTLKKIYGEISIDGAEGQNQNHHISTESLRSRKTY</sequence>
<dbReference type="InterPro" id="IPR053137">
    <property type="entry name" value="NLR-like"/>
</dbReference>
<proteinExistence type="predicted"/>
<evidence type="ECO:0000313" key="2">
    <source>
        <dbReference type="Proteomes" id="UP001161017"/>
    </source>
</evidence>
<dbReference type="Pfam" id="PF13424">
    <property type="entry name" value="TPR_12"/>
    <property type="match status" value="3"/>
</dbReference>
<reference evidence="1" key="1">
    <citation type="journal article" date="2023" name="Genome Biol. Evol.">
        <title>First Whole Genome Sequence and Flow Cytometry Genome Size Data for the Lichen-Forming Fungus Ramalina farinacea (Ascomycota).</title>
        <authorList>
            <person name="Llewellyn T."/>
            <person name="Mian S."/>
            <person name="Hill R."/>
            <person name="Leitch I.J."/>
            <person name="Gaya E."/>
        </authorList>
    </citation>
    <scope>NUCLEOTIDE SEQUENCE</scope>
    <source>
        <strain evidence="1">LIQ254RAFAR</strain>
    </source>
</reference>
<dbReference type="SUPFAM" id="SSF48452">
    <property type="entry name" value="TPR-like"/>
    <property type="match status" value="3"/>
</dbReference>
<dbReference type="PANTHER" id="PTHR46082">
    <property type="entry name" value="ATP/GTP-BINDING PROTEIN-RELATED"/>
    <property type="match status" value="1"/>
</dbReference>
<dbReference type="PANTHER" id="PTHR46082:SF6">
    <property type="entry name" value="AAA+ ATPASE DOMAIN-CONTAINING PROTEIN-RELATED"/>
    <property type="match status" value="1"/>
</dbReference>
<comment type="caution">
    <text evidence="1">The sequence shown here is derived from an EMBL/GenBank/DDBJ whole genome shotgun (WGS) entry which is preliminary data.</text>
</comment>
<dbReference type="Pfam" id="PF13374">
    <property type="entry name" value="TPR_10"/>
    <property type="match status" value="1"/>
</dbReference>
<name>A0AA43QKY1_9LECA</name>